<keyword evidence="3 7" id="KW-0812">Transmembrane</keyword>
<feature type="transmembrane region" description="Helical" evidence="7">
    <location>
        <begin position="91"/>
        <end position="112"/>
    </location>
</feature>
<dbReference type="InterPro" id="IPR001594">
    <property type="entry name" value="Palmitoyltrfase_DHHC"/>
</dbReference>
<accession>A0A811U6E1</accession>
<evidence type="ECO:0000256" key="1">
    <source>
        <dbReference type="ARBA" id="ARBA00004141"/>
    </source>
</evidence>
<keyword evidence="4 7" id="KW-1133">Transmembrane helix</keyword>
<dbReference type="InterPro" id="IPR039859">
    <property type="entry name" value="PFA4/ZDH16/20/ERF2-like"/>
</dbReference>
<keyword evidence="5 7" id="KW-0472">Membrane</keyword>
<evidence type="ECO:0000256" key="7">
    <source>
        <dbReference type="RuleBase" id="RU079119"/>
    </source>
</evidence>
<comment type="similarity">
    <text evidence="7">Belongs to the DHHC palmitoyltransferase family.</text>
</comment>
<dbReference type="PANTHER" id="PTHR12246">
    <property type="entry name" value="PALMITOYLTRANSFERASE ZDHHC16"/>
    <property type="match status" value="1"/>
</dbReference>
<keyword evidence="10" id="KW-1185">Reference proteome</keyword>
<reference evidence="9" key="1">
    <citation type="submission" date="2020-11" db="EMBL/GenBank/DDBJ databases">
        <authorList>
            <person name="Whitehead M."/>
        </authorList>
    </citation>
    <scope>NUCLEOTIDE SEQUENCE</scope>
    <source>
        <strain evidence="9">EGII</strain>
    </source>
</reference>
<evidence type="ECO:0000313" key="9">
    <source>
        <dbReference type="EMBL" id="CAD6994351.1"/>
    </source>
</evidence>
<comment type="catalytic activity">
    <reaction evidence="7">
        <text>L-cysteinyl-[protein] + hexadecanoyl-CoA = S-hexadecanoyl-L-cysteinyl-[protein] + CoA</text>
        <dbReference type="Rhea" id="RHEA:36683"/>
        <dbReference type="Rhea" id="RHEA-COMP:10131"/>
        <dbReference type="Rhea" id="RHEA-COMP:11032"/>
        <dbReference type="ChEBI" id="CHEBI:29950"/>
        <dbReference type="ChEBI" id="CHEBI:57287"/>
        <dbReference type="ChEBI" id="CHEBI:57379"/>
        <dbReference type="ChEBI" id="CHEBI:74151"/>
        <dbReference type="EC" id="2.3.1.225"/>
    </reaction>
</comment>
<dbReference type="EC" id="2.3.1.225" evidence="7"/>
<feature type="transmembrane region" description="Helical" evidence="7">
    <location>
        <begin position="273"/>
        <end position="296"/>
    </location>
</feature>
<dbReference type="GO" id="GO:0019706">
    <property type="term" value="F:protein-cysteine S-palmitoyltransferase activity"/>
    <property type="evidence" value="ECO:0007669"/>
    <property type="project" value="UniProtKB-EC"/>
</dbReference>
<proteinExistence type="inferred from homology"/>
<dbReference type="PROSITE" id="PS50216">
    <property type="entry name" value="DHHC"/>
    <property type="match status" value="1"/>
</dbReference>
<protein>
    <recommendedName>
        <fullName evidence="7">Palmitoyltransferase</fullName>
        <ecNumber evidence="7">2.3.1.225</ecNumber>
    </recommendedName>
</protein>
<evidence type="ECO:0000256" key="4">
    <source>
        <dbReference type="ARBA" id="ARBA00022989"/>
    </source>
</evidence>
<comment type="domain">
    <text evidence="7">The DHHC domain is required for palmitoyltransferase activity.</text>
</comment>
<organism evidence="9 10">
    <name type="scientific">Ceratitis capitata</name>
    <name type="common">Mediterranean fruit fly</name>
    <name type="synonym">Tephritis capitata</name>
    <dbReference type="NCBI Taxonomy" id="7213"/>
    <lineage>
        <taxon>Eukaryota</taxon>
        <taxon>Metazoa</taxon>
        <taxon>Ecdysozoa</taxon>
        <taxon>Arthropoda</taxon>
        <taxon>Hexapoda</taxon>
        <taxon>Insecta</taxon>
        <taxon>Pterygota</taxon>
        <taxon>Neoptera</taxon>
        <taxon>Endopterygota</taxon>
        <taxon>Diptera</taxon>
        <taxon>Brachycera</taxon>
        <taxon>Muscomorpha</taxon>
        <taxon>Tephritoidea</taxon>
        <taxon>Tephritidae</taxon>
        <taxon>Ceratitis</taxon>
        <taxon>Ceratitis</taxon>
    </lineage>
</organism>
<dbReference type="Proteomes" id="UP000606786">
    <property type="component" value="Unassembled WGS sequence"/>
</dbReference>
<evidence type="ECO:0000256" key="6">
    <source>
        <dbReference type="ARBA" id="ARBA00023315"/>
    </source>
</evidence>
<feature type="transmembrane region" description="Helical" evidence="7">
    <location>
        <begin position="56"/>
        <end position="79"/>
    </location>
</feature>
<evidence type="ECO:0000313" key="10">
    <source>
        <dbReference type="Proteomes" id="UP000606786"/>
    </source>
</evidence>
<dbReference type="OrthoDB" id="331948at2759"/>
<evidence type="ECO:0000256" key="3">
    <source>
        <dbReference type="ARBA" id="ARBA00022692"/>
    </source>
</evidence>
<name>A0A811U6E1_CERCA</name>
<dbReference type="EMBL" id="CAJHJT010000001">
    <property type="protein sequence ID" value="CAD6994351.1"/>
    <property type="molecule type" value="Genomic_DNA"/>
</dbReference>
<sequence length="383" mass="44292">MTRFNWRVFGIFQKLISRYRGRCSYAKVWLRRLFTNFDSDTCLEPMFWFVDNYTHLLGPFFFFAVTGLTIAVVIIAYWIGLPFWWEKSPKAAVVLVIIGNWLLLNVVFHYIMGVITPPGEPPQMDDGSFAVRKICKKCSLPKAPRTHHCSICNKCVLKMDHHCPWLNNCVGFFNHRYFFLYMAYTTIGCLYLIIFGFEIGFKYLWYEHGERWIESEPLEGQPVKFNLSGHIIPVTHALEYDDDVLLPAKHALPTPPNSAEDGNIYTEGKRHAIIFMTATNVTAALALGALTVWHAMIITRGETSIEALINQEETERLGKENKTYVNPYNFGARKNWKLFLGLVRGRSFWRCVLLPSWHKPEGNGLIFHTVHDERANLSADEWP</sequence>
<gene>
    <name evidence="9" type="ORF">CCAP1982_LOCUS3106</name>
</gene>
<comment type="subcellular location">
    <subcellularLocation>
        <location evidence="1">Membrane</location>
        <topology evidence="1">Multi-pass membrane protein</topology>
    </subcellularLocation>
</comment>
<evidence type="ECO:0000256" key="2">
    <source>
        <dbReference type="ARBA" id="ARBA00022679"/>
    </source>
</evidence>
<keyword evidence="6 7" id="KW-0012">Acyltransferase</keyword>
<comment type="caution">
    <text evidence="9">The sequence shown here is derived from an EMBL/GenBank/DDBJ whole genome shotgun (WGS) entry which is preliminary data.</text>
</comment>
<evidence type="ECO:0000256" key="5">
    <source>
        <dbReference type="ARBA" id="ARBA00023136"/>
    </source>
</evidence>
<evidence type="ECO:0000259" key="8">
    <source>
        <dbReference type="Pfam" id="PF01529"/>
    </source>
</evidence>
<feature type="transmembrane region" description="Helical" evidence="7">
    <location>
        <begin position="178"/>
        <end position="201"/>
    </location>
</feature>
<keyword evidence="2 7" id="KW-0808">Transferase</keyword>
<dbReference type="Pfam" id="PF01529">
    <property type="entry name" value="DHHC"/>
    <property type="match status" value="1"/>
</dbReference>
<dbReference type="GO" id="GO:0016020">
    <property type="term" value="C:membrane"/>
    <property type="evidence" value="ECO:0007669"/>
    <property type="project" value="UniProtKB-SubCell"/>
</dbReference>
<feature type="domain" description="Palmitoyltransferase DHHC" evidence="8">
    <location>
        <begin position="132"/>
        <end position="309"/>
    </location>
</feature>
<dbReference type="AlphaFoldDB" id="A0A811U6E1"/>